<dbReference type="PROSITE" id="PS50181">
    <property type="entry name" value="FBOX"/>
    <property type="match status" value="1"/>
</dbReference>
<proteinExistence type="predicted"/>
<dbReference type="SMART" id="SM00256">
    <property type="entry name" value="FBOX"/>
    <property type="match status" value="1"/>
</dbReference>
<protein>
    <submittedName>
        <fullName evidence="3">F-box/LRR-repeat protein At3g26922-like</fullName>
    </submittedName>
</protein>
<dbReference type="InterPro" id="IPR001810">
    <property type="entry name" value="F-box_dom"/>
</dbReference>
<dbReference type="InterPro" id="IPR032675">
    <property type="entry name" value="LRR_dom_sf"/>
</dbReference>
<organism evidence="2 3">
    <name type="scientific">Spinacia oleracea</name>
    <name type="common">Spinach</name>
    <dbReference type="NCBI Taxonomy" id="3562"/>
    <lineage>
        <taxon>Eukaryota</taxon>
        <taxon>Viridiplantae</taxon>
        <taxon>Streptophyta</taxon>
        <taxon>Embryophyta</taxon>
        <taxon>Tracheophyta</taxon>
        <taxon>Spermatophyta</taxon>
        <taxon>Magnoliopsida</taxon>
        <taxon>eudicotyledons</taxon>
        <taxon>Gunneridae</taxon>
        <taxon>Pentapetalae</taxon>
        <taxon>Caryophyllales</taxon>
        <taxon>Chenopodiaceae</taxon>
        <taxon>Chenopodioideae</taxon>
        <taxon>Anserineae</taxon>
        <taxon>Spinacia</taxon>
    </lineage>
</organism>
<sequence length="467" mass="53300">MGPKRSKVMSTLDSKDHQIDRLSSLPDNLLIDILSRLPLKSAAITSVLSRQWRYIWTQITNIVLDMASRTSWNWNGCVFTTANGILWQLTSPKIHRFELCLPFSTKGMKKVRFSYVESWIHDICVRNTDYIQVQGSCMWDNYPIPTCILQCQSLVVLQLIGGISIKVPHGGLVVSLPKLKKFNFSVEVLDCELLAKLFRSCPLLEDLTLAGEFLESEQCFDLSVHNLKILVIKASVYPQPKHEKFVINASKLQEITLCGTNLDFVRFVNYSNALITANIRLKSILMDKVDYLSRTTDLARLISSVSSLNLNSTILKAFTELETDLLPVFDNLSSLSITLGDGYGSWNDMLQFLRRSPKLEFLRISLPQVFRWDISEQWSGCWSRLKRIGIKYINGTDADVEMIKYLLNHAKELEVLSVYVRVPGNNKAKMSFLREKLFGLQKYSTCKIKFYGRYGLHSPPMTNEVGL</sequence>
<dbReference type="AlphaFoldDB" id="A0A9R0IMQ5"/>
<name>A0A9R0IMQ5_SPIOL</name>
<dbReference type="KEGG" id="soe:110791559"/>
<evidence type="ECO:0000259" key="1">
    <source>
        <dbReference type="PROSITE" id="PS50181"/>
    </source>
</evidence>
<dbReference type="Gene3D" id="1.20.1280.50">
    <property type="match status" value="1"/>
</dbReference>
<accession>A0A9R0IMQ5</accession>
<feature type="domain" description="F-box" evidence="1">
    <location>
        <begin position="19"/>
        <end position="66"/>
    </location>
</feature>
<dbReference type="PANTHER" id="PTHR31900">
    <property type="entry name" value="F-BOX/RNI SUPERFAMILY PROTEIN-RELATED"/>
    <property type="match status" value="1"/>
</dbReference>
<dbReference type="RefSeq" id="XP_021852001.2">
    <property type="nucleotide sequence ID" value="XM_021996309.2"/>
</dbReference>
<dbReference type="SUPFAM" id="SSF81383">
    <property type="entry name" value="F-box domain"/>
    <property type="match status" value="1"/>
</dbReference>
<reference evidence="3" key="2">
    <citation type="submission" date="2025-08" db="UniProtKB">
        <authorList>
            <consortium name="RefSeq"/>
        </authorList>
    </citation>
    <scope>IDENTIFICATION</scope>
    <source>
        <tissue evidence="3">Leaf</tissue>
    </source>
</reference>
<dbReference type="PANTHER" id="PTHR31900:SF31">
    <property type="entry name" value="F-BOX_LRR-REPEAT PROTEIN 13-LIKE"/>
    <property type="match status" value="1"/>
</dbReference>
<dbReference type="GeneID" id="110791559"/>
<dbReference type="InterPro" id="IPR053781">
    <property type="entry name" value="F-box_AtFBL13-like"/>
</dbReference>
<dbReference type="InterPro" id="IPR050232">
    <property type="entry name" value="FBL13/AtMIF1-like"/>
</dbReference>
<keyword evidence="2" id="KW-1185">Reference proteome</keyword>
<dbReference type="SUPFAM" id="SSF52047">
    <property type="entry name" value="RNI-like"/>
    <property type="match status" value="1"/>
</dbReference>
<dbReference type="Proteomes" id="UP000813463">
    <property type="component" value="Chromosome 6"/>
</dbReference>
<dbReference type="Pfam" id="PF24758">
    <property type="entry name" value="LRR_At5g56370"/>
    <property type="match status" value="1"/>
</dbReference>
<reference evidence="2" key="1">
    <citation type="journal article" date="2021" name="Nat. Commun.">
        <title>Genomic analyses provide insights into spinach domestication and the genetic basis of agronomic traits.</title>
        <authorList>
            <person name="Cai X."/>
            <person name="Sun X."/>
            <person name="Xu C."/>
            <person name="Sun H."/>
            <person name="Wang X."/>
            <person name="Ge C."/>
            <person name="Zhang Z."/>
            <person name="Wang Q."/>
            <person name="Fei Z."/>
            <person name="Jiao C."/>
            <person name="Wang Q."/>
        </authorList>
    </citation>
    <scope>NUCLEOTIDE SEQUENCE [LARGE SCALE GENOMIC DNA]</scope>
    <source>
        <strain evidence="2">cv. Varoflay</strain>
    </source>
</reference>
<dbReference type="Pfam" id="PF00646">
    <property type="entry name" value="F-box"/>
    <property type="match status" value="1"/>
</dbReference>
<dbReference type="InterPro" id="IPR036047">
    <property type="entry name" value="F-box-like_dom_sf"/>
</dbReference>
<dbReference type="CDD" id="cd22160">
    <property type="entry name" value="F-box_AtFBL13-like"/>
    <property type="match status" value="1"/>
</dbReference>
<dbReference type="Gene3D" id="3.80.10.10">
    <property type="entry name" value="Ribonuclease Inhibitor"/>
    <property type="match status" value="1"/>
</dbReference>
<dbReference type="InterPro" id="IPR055411">
    <property type="entry name" value="LRR_FXL15/At3g58940/PEG3-like"/>
</dbReference>
<evidence type="ECO:0000313" key="3">
    <source>
        <dbReference type="RefSeq" id="XP_021852001.2"/>
    </source>
</evidence>
<evidence type="ECO:0000313" key="2">
    <source>
        <dbReference type="Proteomes" id="UP000813463"/>
    </source>
</evidence>
<gene>
    <name evidence="3" type="primary">LOC110791559</name>
</gene>